<evidence type="ECO:0000313" key="3">
    <source>
        <dbReference type="Proteomes" id="UP000187203"/>
    </source>
</evidence>
<dbReference type="PANTHER" id="PTHR36766">
    <property type="entry name" value="PLANT BROAD-SPECTRUM MILDEW RESISTANCE PROTEIN RPW8"/>
    <property type="match status" value="1"/>
</dbReference>
<organism evidence="2 3">
    <name type="scientific">Corchorus olitorius</name>
    <dbReference type="NCBI Taxonomy" id="93759"/>
    <lineage>
        <taxon>Eukaryota</taxon>
        <taxon>Viridiplantae</taxon>
        <taxon>Streptophyta</taxon>
        <taxon>Embryophyta</taxon>
        <taxon>Tracheophyta</taxon>
        <taxon>Spermatophyta</taxon>
        <taxon>Magnoliopsida</taxon>
        <taxon>eudicotyledons</taxon>
        <taxon>Gunneridae</taxon>
        <taxon>Pentapetalae</taxon>
        <taxon>rosids</taxon>
        <taxon>malvids</taxon>
        <taxon>Malvales</taxon>
        <taxon>Malvaceae</taxon>
        <taxon>Grewioideae</taxon>
        <taxon>Apeibeae</taxon>
        <taxon>Corchorus</taxon>
    </lineage>
</organism>
<dbReference type="InterPro" id="IPR042197">
    <property type="entry name" value="Apaf_helical"/>
</dbReference>
<dbReference type="AlphaFoldDB" id="A0A1R3JY73"/>
<dbReference type="SUPFAM" id="SSF52058">
    <property type="entry name" value="L domain-like"/>
    <property type="match status" value="1"/>
</dbReference>
<dbReference type="Gene3D" id="1.10.8.430">
    <property type="entry name" value="Helical domain of apoptotic protease-activating factors"/>
    <property type="match status" value="1"/>
</dbReference>
<dbReference type="STRING" id="93759.A0A1R3JY73"/>
<proteinExistence type="predicted"/>
<dbReference type="InterPro" id="IPR027417">
    <property type="entry name" value="P-loop_NTPase"/>
</dbReference>
<name>A0A1R3JY73_9ROSI</name>
<dbReference type="EMBL" id="AWUE01015058">
    <property type="protein sequence ID" value="OMO99799.1"/>
    <property type="molecule type" value="Genomic_DNA"/>
</dbReference>
<reference evidence="3" key="1">
    <citation type="submission" date="2013-09" db="EMBL/GenBank/DDBJ databases">
        <title>Corchorus olitorius genome sequencing.</title>
        <authorList>
            <person name="Alam M."/>
            <person name="Haque M.S."/>
            <person name="Islam M.S."/>
            <person name="Emdad E.M."/>
            <person name="Islam M.M."/>
            <person name="Ahmed B."/>
            <person name="Halim A."/>
            <person name="Hossen Q.M.M."/>
            <person name="Hossain M.Z."/>
            <person name="Ahmed R."/>
            <person name="Khan M.M."/>
            <person name="Islam R."/>
            <person name="Rashid M.M."/>
            <person name="Khan S.A."/>
            <person name="Rahman M.S."/>
            <person name="Alam M."/>
            <person name="Yahiya A.S."/>
            <person name="Khan M.S."/>
            <person name="Azam M.S."/>
            <person name="Haque T."/>
            <person name="Lashkar M.Z.H."/>
            <person name="Akhand A.I."/>
            <person name="Morshed G."/>
            <person name="Roy S."/>
            <person name="Uddin K.S."/>
            <person name="Rabeya T."/>
            <person name="Hossain A.S."/>
            <person name="Chowdhury A."/>
            <person name="Snigdha A.R."/>
            <person name="Mortoza M.S."/>
            <person name="Matin S.A."/>
            <person name="Hoque S.M.E."/>
            <person name="Islam M.K."/>
            <person name="Roy D.K."/>
            <person name="Haider R."/>
            <person name="Moosa M.M."/>
            <person name="Elias S.M."/>
            <person name="Hasan A.M."/>
            <person name="Jahan S."/>
            <person name="Shafiuddin M."/>
            <person name="Mahmood N."/>
            <person name="Shommy N.S."/>
        </authorList>
    </citation>
    <scope>NUCLEOTIDE SEQUENCE [LARGE SCALE GENOMIC DNA]</scope>
    <source>
        <strain evidence="3">cv. O-4</strain>
    </source>
</reference>
<keyword evidence="3" id="KW-1185">Reference proteome</keyword>
<dbReference type="PANTHER" id="PTHR36766:SF70">
    <property type="entry name" value="DISEASE RESISTANCE PROTEIN RGA4"/>
    <property type="match status" value="1"/>
</dbReference>
<sequence>MGWTKLFQLVKLSQDEYKCQGLPLAAKTLGGLLRFKRSREQWQRILDSHLWELDEVEKDGKANQLKTSSKPRNKKYEVHAKRIAEISKSTDIGRVWSEETKGNIINKPCRFGKVDPSPRASKDKRESLPPLGKLPSLESLYIMDMHDVKKVGEEFLRQTLPCSSSPVHHNHVAYFPNLKKLEFDSMVRWKEWGYEFEKLELRGNGDDTCSSDIPIIIMPKLECLSIKGCPKLKTLPQHLVQSRALQLRQLVITKSPLLFKLFNKETGDGWHSISHIPDISIDIRSHCSLGGLPVPGRAIISMDLSHSCKLLIQFPLRFDWNSARPFGDFHKNVVLLGQQLEQV</sequence>
<keyword evidence="1" id="KW-0611">Plant defense</keyword>
<dbReference type="SUPFAM" id="SSF52540">
    <property type="entry name" value="P-loop containing nucleoside triphosphate hydrolases"/>
    <property type="match status" value="1"/>
</dbReference>
<dbReference type="GO" id="GO:0006952">
    <property type="term" value="P:defense response"/>
    <property type="evidence" value="ECO:0007669"/>
    <property type="project" value="UniProtKB-KW"/>
</dbReference>
<gene>
    <name evidence="2" type="ORF">COLO4_13075</name>
</gene>
<accession>A0A1R3JY73</accession>
<dbReference type="InterPro" id="IPR032675">
    <property type="entry name" value="LRR_dom_sf"/>
</dbReference>
<dbReference type="Proteomes" id="UP000187203">
    <property type="component" value="Unassembled WGS sequence"/>
</dbReference>
<evidence type="ECO:0000256" key="1">
    <source>
        <dbReference type="ARBA" id="ARBA00022821"/>
    </source>
</evidence>
<evidence type="ECO:0000313" key="2">
    <source>
        <dbReference type="EMBL" id="OMO99799.1"/>
    </source>
</evidence>
<dbReference type="Gene3D" id="3.80.10.10">
    <property type="entry name" value="Ribonuclease Inhibitor"/>
    <property type="match status" value="1"/>
</dbReference>
<dbReference type="OrthoDB" id="1166019at2759"/>
<comment type="caution">
    <text evidence="2">The sequence shown here is derived from an EMBL/GenBank/DDBJ whole genome shotgun (WGS) entry which is preliminary data.</text>
</comment>
<protein>
    <submittedName>
        <fullName evidence="2">NB-ARC domain-containing protein</fullName>
    </submittedName>
</protein>